<dbReference type="EMBL" id="OX465086">
    <property type="protein sequence ID" value="CAI9263737.1"/>
    <property type="molecule type" value="Genomic_DNA"/>
</dbReference>
<evidence type="ECO:0000313" key="2">
    <source>
        <dbReference type="EMBL" id="CAI9263737.1"/>
    </source>
</evidence>
<reference evidence="2" key="1">
    <citation type="submission" date="2023-04" db="EMBL/GenBank/DDBJ databases">
        <authorList>
            <person name="Vijverberg K."/>
            <person name="Xiong W."/>
            <person name="Schranz E."/>
        </authorList>
    </citation>
    <scope>NUCLEOTIDE SEQUENCE</scope>
</reference>
<protein>
    <submittedName>
        <fullName evidence="2">Uncharacterized protein</fullName>
    </submittedName>
</protein>
<organism evidence="2 3">
    <name type="scientific">Lactuca saligna</name>
    <name type="common">Willowleaf lettuce</name>
    <dbReference type="NCBI Taxonomy" id="75948"/>
    <lineage>
        <taxon>Eukaryota</taxon>
        <taxon>Viridiplantae</taxon>
        <taxon>Streptophyta</taxon>
        <taxon>Embryophyta</taxon>
        <taxon>Tracheophyta</taxon>
        <taxon>Spermatophyta</taxon>
        <taxon>Magnoliopsida</taxon>
        <taxon>eudicotyledons</taxon>
        <taxon>Gunneridae</taxon>
        <taxon>Pentapetalae</taxon>
        <taxon>asterids</taxon>
        <taxon>campanulids</taxon>
        <taxon>Asterales</taxon>
        <taxon>Asteraceae</taxon>
        <taxon>Cichorioideae</taxon>
        <taxon>Cichorieae</taxon>
        <taxon>Lactucinae</taxon>
        <taxon>Lactuca</taxon>
    </lineage>
</organism>
<name>A0AA35VIR9_LACSI</name>
<keyword evidence="3" id="KW-1185">Reference proteome</keyword>
<accession>A0AA35VIR9</accession>
<evidence type="ECO:0000313" key="3">
    <source>
        <dbReference type="Proteomes" id="UP001177003"/>
    </source>
</evidence>
<dbReference type="Proteomes" id="UP001177003">
    <property type="component" value="Chromosome 0"/>
</dbReference>
<dbReference type="AlphaFoldDB" id="A0AA35VIR9"/>
<evidence type="ECO:0000256" key="1">
    <source>
        <dbReference type="SAM" id="MobiDB-lite"/>
    </source>
</evidence>
<sequence>MGWCGFLRLYDRTYEEPTMEFLSTYARDDVAKVLTFQLKGEYHRLTYAELDSIMGVDDPDYTNFRSHYLQPKSTANQAHRSPIWRIAHQVLTTSIFRRLEPGQINRCKLFFLRSLRCRLSLSFSAFFLDKCDSIRQRTTEEIFFRGLITIIGPAVGLDFPAPKYIPADNPPNFLLDCDALIRMEMLLAWGTRMYKFDDDEGDNAEELEEEDEEDDEMPEAEENFDQPSVQQPMYQHDHFQAPPQHFDQSHQHGGHKVPSYLSPTFFD</sequence>
<feature type="compositionally biased region" description="Acidic residues" evidence="1">
    <location>
        <begin position="199"/>
        <end position="224"/>
    </location>
</feature>
<proteinExistence type="predicted"/>
<gene>
    <name evidence="2" type="ORF">LSALG_LOCUS4415</name>
</gene>
<feature type="region of interest" description="Disordered" evidence="1">
    <location>
        <begin position="199"/>
        <end position="267"/>
    </location>
</feature>